<dbReference type="Pfam" id="PF13086">
    <property type="entry name" value="AAA_11"/>
    <property type="match status" value="2"/>
</dbReference>
<dbReference type="FunCoup" id="G0NI39">
    <property type="interactions" value="500"/>
</dbReference>
<dbReference type="PANTHER" id="PTHR43788">
    <property type="entry name" value="DNA2/NAM7 HELICASE FAMILY MEMBER"/>
    <property type="match status" value="1"/>
</dbReference>
<dbReference type="Gene3D" id="3.40.50.300">
    <property type="entry name" value="P-loop containing nucleotide triphosphate hydrolases"/>
    <property type="match status" value="2"/>
</dbReference>
<dbReference type="EMBL" id="GL379887">
    <property type="protein sequence ID" value="EGT31612.1"/>
    <property type="molecule type" value="Genomic_DNA"/>
</dbReference>
<proteinExistence type="inferred from homology"/>
<name>G0NI39_CAEBE</name>
<keyword evidence="5" id="KW-0067">ATP-binding</keyword>
<evidence type="ECO:0000256" key="3">
    <source>
        <dbReference type="ARBA" id="ARBA00022801"/>
    </source>
</evidence>
<dbReference type="OrthoDB" id="5805783at2759"/>
<evidence type="ECO:0000259" key="7">
    <source>
        <dbReference type="PROSITE" id="PS51192"/>
    </source>
</evidence>
<dbReference type="GO" id="GO:0043139">
    <property type="term" value="F:5'-3' DNA helicase activity"/>
    <property type="evidence" value="ECO:0007669"/>
    <property type="project" value="TreeGrafter"/>
</dbReference>
<keyword evidence="9" id="KW-1185">Reference proteome</keyword>
<protein>
    <recommendedName>
        <fullName evidence="7">Helicase ATP-binding domain-containing protein</fullName>
    </recommendedName>
</protein>
<dbReference type="HOGENOM" id="CLU_349922_0_0_1"/>
<comment type="similarity">
    <text evidence="1">Belongs to the DNA2/NAM7 helicase family.</text>
</comment>
<keyword evidence="2" id="KW-0547">Nucleotide-binding</keyword>
<dbReference type="GO" id="GO:0016787">
    <property type="term" value="F:hydrolase activity"/>
    <property type="evidence" value="ECO:0007669"/>
    <property type="project" value="UniProtKB-KW"/>
</dbReference>
<dbReference type="PANTHER" id="PTHR43788:SF8">
    <property type="entry name" value="DNA-BINDING PROTEIN SMUBP-2"/>
    <property type="match status" value="1"/>
</dbReference>
<dbReference type="InterPro" id="IPR041679">
    <property type="entry name" value="DNA2/NAM7-like_C"/>
</dbReference>
<evidence type="ECO:0000256" key="5">
    <source>
        <dbReference type="ARBA" id="ARBA00022840"/>
    </source>
</evidence>
<dbReference type="PROSITE" id="PS51192">
    <property type="entry name" value="HELICASE_ATP_BIND_1"/>
    <property type="match status" value="1"/>
</dbReference>
<dbReference type="InterPro" id="IPR027417">
    <property type="entry name" value="P-loop_NTPase"/>
</dbReference>
<evidence type="ECO:0000313" key="8">
    <source>
        <dbReference type="EMBL" id="EGT31612.1"/>
    </source>
</evidence>
<dbReference type="CDD" id="cd18808">
    <property type="entry name" value="SF1_C_Upf1"/>
    <property type="match status" value="1"/>
</dbReference>
<dbReference type="InParanoid" id="G0NI39"/>
<sequence>MSEENTVYSGFILKAIKLDDPDLPIIIRVACFKKRSDFRRILPLKVVKDYDFSYGQIIHFSPRDGNLEENSFVTIHEDTKPFSEHQKDFRTMIVHVLKDVPVSAEDLPESGIYKHPDLGIMKDKESTIKPGMMDEIFINVLIIKDSFEVYVRGAEHEKTGTPPEESIAELKKFERIHEVIRCEHEYNKAAENATWRKIGFLQLIDYNKESFQGYKPIFKLLDQQNLEVFNKQKKNSEVAMIQVVEIDGKYQDASEVQLATLIENQENIGERCVMAYLKAAYRHKFEQIFEIGALFRFESALSEKTGYFWEKQKHKNNELFEHTLYRSTEKEIEEMKIMDLIDSRMKSEGEVLKDRGSQQNSLNETQYKALKMALNEQRKVVCIQGPPGTGKTFVLAHILATLIFGEKQAIVLTPTKEALKNIMIMTEKVIKEKNLECHDKTLMDQVKFEKAVNNSPAAEDAKEKIAQWDENFKNNMLKFADFYDMKTNLINRTFAEVGTEIMKQTRIVFATIQSSFVDTTMKYKIFNPCMCVIDEAAQVMETQTWPAVIRMKRIILAGDPKQLPALVLSAKAKAAKLEDSIMDRIIHNKEKFSWIMLDEQYRCHPNIIAWSNKSFYDGALKNKTSEDNTIRNNFKIEAPPQFRNLFDAAVLVDTSSETDPDRRETLHELFTVGPSPNEDGGSSRSYKNEGEARLVLLHYKHLRELGIEAKNIAIITPYRAQTELIKQGMANIIEDDGDLSCSETKIGTVDGVQGQEYDCVIFSMVRSNPRNAMGFVGDLRRLNVAMTRAKRHLMFIGNGCLLANHLSPQIQNLFHEFHKNDRVFHPQNVGYLPA</sequence>
<keyword evidence="3" id="KW-0378">Hydrolase</keyword>
<dbReference type="InterPro" id="IPR014001">
    <property type="entry name" value="Helicase_ATP-bd"/>
</dbReference>
<dbReference type="GO" id="GO:0005524">
    <property type="term" value="F:ATP binding"/>
    <property type="evidence" value="ECO:0007669"/>
    <property type="project" value="UniProtKB-KW"/>
</dbReference>
<evidence type="ECO:0000256" key="4">
    <source>
        <dbReference type="ARBA" id="ARBA00022806"/>
    </source>
</evidence>
<reference evidence="9" key="1">
    <citation type="submission" date="2011-07" db="EMBL/GenBank/DDBJ databases">
        <authorList>
            <consortium name="Caenorhabditis brenneri Sequencing and Analysis Consortium"/>
            <person name="Wilson R.K."/>
        </authorList>
    </citation>
    <scope>NUCLEOTIDE SEQUENCE [LARGE SCALE GENOMIC DNA]</scope>
    <source>
        <strain evidence="9">PB2801</strain>
    </source>
</reference>
<dbReference type="Pfam" id="PF13087">
    <property type="entry name" value="AAA_12"/>
    <property type="match status" value="1"/>
</dbReference>
<accession>G0NI39</accession>
<comment type="catalytic activity">
    <reaction evidence="6">
        <text>ATP + H2O = ADP + phosphate + H(+)</text>
        <dbReference type="Rhea" id="RHEA:13065"/>
        <dbReference type="ChEBI" id="CHEBI:15377"/>
        <dbReference type="ChEBI" id="CHEBI:15378"/>
        <dbReference type="ChEBI" id="CHEBI:30616"/>
        <dbReference type="ChEBI" id="CHEBI:43474"/>
        <dbReference type="ChEBI" id="CHEBI:456216"/>
        <dbReference type="EC" id="3.6.4.12"/>
    </reaction>
    <physiologicalReaction direction="left-to-right" evidence="6">
        <dbReference type="Rhea" id="RHEA:13066"/>
    </physiologicalReaction>
</comment>
<dbReference type="InterPro" id="IPR050534">
    <property type="entry name" value="Coronavir_polyprotein_1ab"/>
</dbReference>
<dbReference type="Proteomes" id="UP000008068">
    <property type="component" value="Unassembled WGS sequence"/>
</dbReference>
<organism evidence="9">
    <name type="scientific">Caenorhabditis brenneri</name>
    <name type="common">Nematode worm</name>
    <dbReference type="NCBI Taxonomy" id="135651"/>
    <lineage>
        <taxon>Eukaryota</taxon>
        <taxon>Metazoa</taxon>
        <taxon>Ecdysozoa</taxon>
        <taxon>Nematoda</taxon>
        <taxon>Chromadorea</taxon>
        <taxon>Rhabditida</taxon>
        <taxon>Rhabditina</taxon>
        <taxon>Rhabditomorpha</taxon>
        <taxon>Rhabditoidea</taxon>
        <taxon>Rhabditidae</taxon>
        <taxon>Peloderinae</taxon>
        <taxon>Caenorhabditis</taxon>
    </lineage>
</organism>
<dbReference type="SUPFAM" id="SSF52540">
    <property type="entry name" value="P-loop containing nucleoside triphosphate hydrolases"/>
    <property type="match status" value="1"/>
</dbReference>
<evidence type="ECO:0000256" key="6">
    <source>
        <dbReference type="ARBA" id="ARBA00048432"/>
    </source>
</evidence>
<evidence type="ECO:0000313" key="9">
    <source>
        <dbReference type="Proteomes" id="UP000008068"/>
    </source>
</evidence>
<dbReference type="InterPro" id="IPR041677">
    <property type="entry name" value="DNA2/NAM7_AAA_11"/>
</dbReference>
<feature type="domain" description="Helicase ATP-binding" evidence="7">
    <location>
        <begin position="372"/>
        <end position="590"/>
    </location>
</feature>
<dbReference type="SMART" id="SM00487">
    <property type="entry name" value="DEXDc"/>
    <property type="match status" value="1"/>
</dbReference>
<dbReference type="STRING" id="135651.G0NI39"/>
<keyword evidence="4" id="KW-0347">Helicase</keyword>
<dbReference type="InterPro" id="IPR047187">
    <property type="entry name" value="SF1_C_Upf1"/>
</dbReference>
<evidence type="ECO:0000256" key="2">
    <source>
        <dbReference type="ARBA" id="ARBA00022741"/>
    </source>
</evidence>
<gene>
    <name evidence="8" type="ORF">CAEBREN_16388</name>
</gene>
<evidence type="ECO:0000256" key="1">
    <source>
        <dbReference type="ARBA" id="ARBA00007913"/>
    </source>
</evidence>
<dbReference type="AlphaFoldDB" id="G0NI39"/>
<dbReference type="eggNOG" id="KOG1803">
    <property type="taxonomic scope" value="Eukaryota"/>
</dbReference>